<accession>A0A0F9VVC6</accession>
<dbReference type="SUPFAM" id="SSF51905">
    <property type="entry name" value="FAD/NAD(P)-binding domain"/>
    <property type="match status" value="1"/>
</dbReference>
<evidence type="ECO:0008006" key="2">
    <source>
        <dbReference type="Google" id="ProtNLM"/>
    </source>
</evidence>
<dbReference type="PANTHER" id="PTHR42877">
    <property type="entry name" value="L-ORNITHINE N(5)-MONOOXYGENASE-RELATED"/>
    <property type="match status" value="1"/>
</dbReference>
<protein>
    <recommendedName>
        <fullName evidence="2">4-hydroxyacetophenone monooxygenase</fullName>
    </recommendedName>
</protein>
<proteinExistence type="predicted"/>
<comment type="caution">
    <text evidence="1">The sequence shown here is derived from an EMBL/GenBank/DDBJ whole genome shotgun (WGS) entry which is preliminary data.</text>
</comment>
<reference evidence="1" key="1">
    <citation type="journal article" date="2015" name="Nature">
        <title>Complex archaea that bridge the gap between prokaryotes and eukaryotes.</title>
        <authorList>
            <person name="Spang A."/>
            <person name="Saw J.H."/>
            <person name="Jorgensen S.L."/>
            <person name="Zaremba-Niedzwiedzka K."/>
            <person name="Martijn J."/>
            <person name="Lind A.E."/>
            <person name="van Eijk R."/>
            <person name="Schleper C."/>
            <person name="Guy L."/>
            <person name="Ettema T.J."/>
        </authorList>
    </citation>
    <scope>NUCLEOTIDE SEQUENCE</scope>
</reference>
<dbReference type="AlphaFoldDB" id="A0A0F9VVC6"/>
<dbReference type="InterPro" id="IPR036188">
    <property type="entry name" value="FAD/NAD-bd_sf"/>
</dbReference>
<evidence type="ECO:0000313" key="1">
    <source>
        <dbReference type="EMBL" id="KKO08040.1"/>
    </source>
</evidence>
<name>A0A0F9VVC6_9ZZZZ</name>
<gene>
    <name evidence="1" type="ORF">LCGC14_0047340</name>
</gene>
<dbReference type="Pfam" id="PF13738">
    <property type="entry name" value="Pyr_redox_3"/>
    <property type="match status" value="1"/>
</dbReference>
<dbReference type="PANTHER" id="PTHR42877:SF4">
    <property type="entry name" value="FAD_NAD(P)-BINDING DOMAIN-CONTAINING PROTEIN-RELATED"/>
    <property type="match status" value="1"/>
</dbReference>
<dbReference type="InterPro" id="IPR051209">
    <property type="entry name" value="FAD-bind_Monooxygenase_sf"/>
</dbReference>
<organism evidence="1">
    <name type="scientific">marine sediment metagenome</name>
    <dbReference type="NCBI Taxonomy" id="412755"/>
    <lineage>
        <taxon>unclassified sequences</taxon>
        <taxon>metagenomes</taxon>
        <taxon>ecological metagenomes</taxon>
    </lineage>
</organism>
<sequence>MHKNNNSSSPVLSAIIIGSGFGGTGMAIQLDQAGISDFLILEKADEVGGTWRDNHYPGSGCDVPSHLYSYSFEPRTDWPHKYARQPDIHAYIKHCVNKYNLRSRLRLGCEITSAQFDEQEGLWRLNSATGDELRCRALITACGQLNRPLMPQLEGLEDFSGPAFHSARWQHDVDLSGKHVAVIGTGASAIQFVPQIVPQVASLALFQRSAPYVIPKDDRQYDDNKRARLARFGWLHQLDRVWQYCTHEVRALGFVYFPKLVKQTEKVALNHMRKQITDPQKRAALTPDYPMGCKRILISNNYYPALADEKVELITDAIERVVPEGVQTRDGQLHPADVLIYGTGFAATEFLSPMQITGLQGQDLNHAWQSGAEAYKGICISGFPNLFMLYGPNTNLGHNSIIYMLESQFSYIVQCVQTLQRRRLRYLNVRAEAQSSYNQGIQHTAKRTVWAQGCSSWYLTAEGKQTVNWPGFTFAYRHLTRKPRLTDYDCVR</sequence>
<dbReference type="EMBL" id="LAZR01000010">
    <property type="protein sequence ID" value="KKO08040.1"/>
    <property type="molecule type" value="Genomic_DNA"/>
</dbReference>
<dbReference type="Gene3D" id="3.50.50.60">
    <property type="entry name" value="FAD/NAD(P)-binding domain"/>
    <property type="match status" value="3"/>
</dbReference>